<gene>
    <name evidence="1" type="ORF">SAMN06265827_11268</name>
</gene>
<dbReference type="RefSeq" id="WP_216358780.1">
    <property type="nucleotide sequence ID" value="NZ_OBDZ01000012.1"/>
</dbReference>
<keyword evidence="2" id="KW-1185">Reference proteome</keyword>
<name>A0A285GZE0_9FIRM</name>
<reference evidence="2" key="1">
    <citation type="submission" date="2017-09" db="EMBL/GenBank/DDBJ databases">
        <authorList>
            <person name="Varghese N."/>
            <person name="Submissions S."/>
        </authorList>
    </citation>
    <scope>NUCLEOTIDE SEQUENCE [LARGE SCALE GENOMIC DNA]</scope>
    <source>
        <strain evidence="2">MSL47</strain>
    </source>
</reference>
<proteinExistence type="predicted"/>
<protein>
    <submittedName>
        <fullName evidence="1">Uncharacterized protein</fullName>
    </submittedName>
</protein>
<evidence type="ECO:0000313" key="2">
    <source>
        <dbReference type="Proteomes" id="UP000219573"/>
    </source>
</evidence>
<evidence type="ECO:0000313" key="1">
    <source>
        <dbReference type="EMBL" id="SNY28882.1"/>
    </source>
</evidence>
<dbReference type="AlphaFoldDB" id="A0A285GZE0"/>
<dbReference type="Proteomes" id="UP000219573">
    <property type="component" value="Unassembled WGS sequence"/>
</dbReference>
<accession>A0A285GZE0</accession>
<sequence length="163" mass="17401">MKNNFFGKYLIFALLIITFLVLVYPQRAEATDISVSGSWSETINADDLIDGAGSDLLSTYQNSGGDISLTLSNGSSNWRVDVKRSDTIWSSNFSLGVRRVSSGSGGTVSGGTTYLTTRTIDSEFFTGSGSPSGIDLQLRLSGVSIAIPVDIYSTTITYTVVDI</sequence>
<organism evidence="1 2">
    <name type="scientific">Orenia metallireducens</name>
    <dbReference type="NCBI Taxonomy" id="1413210"/>
    <lineage>
        <taxon>Bacteria</taxon>
        <taxon>Bacillati</taxon>
        <taxon>Bacillota</taxon>
        <taxon>Clostridia</taxon>
        <taxon>Halanaerobiales</taxon>
        <taxon>Halobacteroidaceae</taxon>
        <taxon>Orenia</taxon>
    </lineage>
</organism>
<dbReference type="EMBL" id="OBDZ01000012">
    <property type="protein sequence ID" value="SNY28882.1"/>
    <property type="molecule type" value="Genomic_DNA"/>
</dbReference>